<gene>
    <name evidence="1" type="ORF">Pla163_02440</name>
</gene>
<dbReference type="PROSITE" id="PS51257">
    <property type="entry name" value="PROKAR_LIPOPROTEIN"/>
    <property type="match status" value="1"/>
</dbReference>
<dbReference type="InterPro" id="IPR011473">
    <property type="entry name" value="DUF1579"/>
</dbReference>
<proteinExistence type="predicted"/>
<evidence type="ECO:0008006" key="3">
    <source>
        <dbReference type="Google" id="ProtNLM"/>
    </source>
</evidence>
<evidence type="ECO:0000313" key="2">
    <source>
        <dbReference type="Proteomes" id="UP000319342"/>
    </source>
</evidence>
<dbReference type="EMBL" id="CP036290">
    <property type="protein sequence ID" value="QDU83147.1"/>
    <property type="molecule type" value="Genomic_DNA"/>
</dbReference>
<dbReference type="RefSeq" id="WP_419186182.1">
    <property type="nucleotide sequence ID" value="NZ_CP036290.1"/>
</dbReference>
<evidence type="ECO:0000313" key="1">
    <source>
        <dbReference type="EMBL" id="QDU83147.1"/>
    </source>
</evidence>
<name>A0A518CV89_9BACT</name>
<dbReference type="Proteomes" id="UP000319342">
    <property type="component" value="Chromosome"/>
</dbReference>
<accession>A0A518CV89</accession>
<dbReference type="Pfam" id="PF07617">
    <property type="entry name" value="DUF1579"/>
    <property type="match status" value="1"/>
</dbReference>
<reference evidence="1 2" key="1">
    <citation type="submission" date="2019-02" db="EMBL/GenBank/DDBJ databases">
        <title>Deep-cultivation of Planctomycetes and their phenomic and genomic characterization uncovers novel biology.</title>
        <authorList>
            <person name="Wiegand S."/>
            <person name="Jogler M."/>
            <person name="Boedeker C."/>
            <person name="Pinto D."/>
            <person name="Vollmers J."/>
            <person name="Rivas-Marin E."/>
            <person name="Kohn T."/>
            <person name="Peeters S.H."/>
            <person name="Heuer A."/>
            <person name="Rast P."/>
            <person name="Oberbeckmann S."/>
            <person name="Bunk B."/>
            <person name="Jeske O."/>
            <person name="Meyerdierks A."/>
            <person name="Storesund J.E."/>
            <person name="Kallscheuer N."/>
            <person name="Luecker S."/>
            <person name="Lage O.M."/>
            <person name="Pohl T."/>
            <person name="Merkel B.J."/>
            <person name="Hornburger P."/>
            <person name="Mueller R.-W."/>
            <person name="Bruemmer F."/>
            <person name="Labrenz M."/>
            <person name="Spormann A.M."/>
            <person name="Op den Camp H."/>
            <person name="Overmann J."/>
            <person name="Amann R."/>
            <person name="Jetten M.S.M."/>
            <person name="Mascher T."/>
            <person name="Medema M.H."/>
            <person name="Devos D.P."/>
            <person name="Kaster A.-K."/>
            <person name="Ovreas L."/>
            <person name="Rohde M."/>
            <person name="Galperin M.Y."/>
            <person name="Jogler C."/>
        </authorList>
    </citation>
    <scope>NUCLEOTIDE SEQUENCE [LARGE SCALE GENOMIC DNA]</scope>
    <source>
        <strain evidence="1 2">Pla163</strain>
    </source>
</reference>
<keyword evidence="2" id="KW-1185">Reference proteome</keyword>
<organism evidence="1 2">
    <name type="scientific">Rohdeia mirabilis</name>
    <dbReference type="NCBI Taxonomy" id="2528008"/>
    <lineage>
        <taxon>Bacteria</taxon>
        <taxon>Pseudomonadati</taxon>
        <taxon>Planctomycetota</taxon>
        <taxon>Planctomycetia</taxon>
        <taxon>Planctomycetia incertae sedis</taxon>
        <taxon>Rohdeia</taxon>
    </lineage>
</organism>
<sequence>MRIRLLVTLALSFALTGCNSTGDHHRGIHDRSQVEWVDWGDDPMANPAFMEAMGAAGALGPQHAMLAARAGTWKVEGAYWMAPGGEATPMTATARITSLFGGRFTVESFASEMMGTPYEGLLHQGFDNVTQRYWSIWVDNMNTGVWISHGTEIEPGLIEYHGVNRDIFTPDGRPSRMTVKNNGDGSYTMHMYDFREGTDEYVVMELTYSRG</sequence>
<protein>
    <recommendedName>
        <fullName evidence="3">DUF1579 domain-containing protein</fullName>
    </recommendedName>
</protein>
<dbReference type="AlphaFoldDB" id="A0A518CV89"/>